<keyword evidence="2" id="KW-1185">Reference proteome</keyword>
<dbReference type="EMBL" id="CAJVQB010111171">
    <property type="protein sequence ID" value="CAG8852360.1"/>
    <property type="molecule type" value="Genomic_DNA"/>
</dbReference>
<comment type="caution">
    <text evidence="1">The sequence shown here is derived from an EMBL/GenBank/DDBJ whole genome shotgun (WGS) entry which is preliminary data.</text>
</comment>
<organism evidence="1 2">
    <name type="scientific">Gigaspora margarita</name>
    <dbReference type="NCBI Taxonomy" id="4874"/>
    <lineage>
        <taxon>Eukaryota</taxon>
        <taxon>Fungi</taxon>
        <taxon>Fungi incertae sedis</taxon>
        <taxon>Mucoromycota</taxon>
        <taxon>Glomeromycotina</taxon>
        <taxon>Glomeromycetes</taxon>
        <taxon>Diversisporales</taxon>
        <taxon>Gigasporaceae</taxon>
        <taxon>Gigaspora</taxon>
    </lineage>
</organism>
<sequence>RMNHNNPIICFISDEVARVEKLTSKKGKELEDAVVEVLRSKGVDCMALRGHGFGRERSSQFPMSRNRWRPAGFMNDGGVDVRGELFGVPFVVQCKNWESQQIGALDPYPRSTIGIVVIPAKIRYNYRKNNWECGYTPGAYDTAMKSSCEIILTDI</sequence>
<dbReference type="Proteomes" id="UP000789901">
    <property type="component" value="Unassembled WGS sequence"/>
</dbReference>
<feature type="non-terminal residue" evidence="1">
    <location>
        <position position="1"/>
    </location>
</feature>
<accession>A0ABN7XAY6</accession>
<protein>
    <submittedName>
        <fullName evidence="1">45840_t:CDS:1</fullName>
    </submittedName>
</protein>
<gene>
    <name evidence="1" type="ORF">GMARGA_LOCUS41185</name>
</gene>
<feature type="non-terminal residue" evidence="1">
    <location>
        <position position="155"/>
    </location>
</feature>
<proteinExistence type="predicted"/>
<name>A0ABN7XAY6_GIGMA</name>
<evidence type="ECO:0000313" key="1">
    <source>
        <dbReference type="EMBL" id="CAG8852360.1"/>
    </source>
</evidence>
<reference evidence="1 2" key="1">
    <citation type="submission" date="2021-06" db="EMBL/GenBank/DDBJ databases">
        <authorList>
            <person name="Kallberg Y."/>
            <person name="Tangrot J."/>
            <person name="Rosling A."/>
        </authorList>
    </citation>
    <scope>NUCLEOTIDE SEQUENCE [LARGE SCALE GENOMIC DNA]</scope>
    <source>
        <strain evidence="1 2">120-4 pot B 10/14</strain>
    </source>
</reference>
<evidence type="ECO:0000313" key="2">
    <source>
        <dbReference type="Proteomes" id="UP000789901"/>
    </source>
</evidence>